<dbReference type="EMBL" id="UYYF01000084">
    <property type="protein sequence ID" value="VDM96048.1"/>
    <property type="molecule type" value="Genomic_DNA"/>
</dbReference>
<evidence type="ECO:0000313" key="1">
    <source>
        <dbReference type="EMBL" id="VDM96048.1"/>
    </source>
</evidence>
<sequence length="270" mass="30804">MWSFSNHCAQYFVFSAGYGPEKFGGFVEGLDISVKCFHFSFPSFYFSSLYHICTELITVASRILTGFGYRIRDKISLSHPNQQDDSTSSLPDGIFHYSNKEMESDANFNLPHFYGSQEEINPMTIANELLNAISSAKQKNEELTGISLPMPFGMKPLRVKLANSRKKAFRMGKQFEEELEVSSESPKSSSNIPLKLDRASWKALKNARLACLQDDQNACDQALEKYHQLRFNTSPVTRSREMRAILLKHPESFILNSFLKWIMPNLKSLN</sequence>
<reference evidence="3" key="1">
    <citation type="submission" date="2017-02" db="UniProtKB">
        <authorList>
            <consortium name="WormBaseParasite"/>
        </authorList>
    </citation>
    <scope>IDENTIFICATION</scope>
</reference>
<protein>
    <submittedName>
        <fullName evidence="3">HMG box domain-containing protein</fullName>
    </submittedName>
</protein>
<dbReference type="Proteomes" id="UP000276776">
    <property type="component" value="Unassembled WGS sequence"/>
</dbReference>
<name>A0A0N5CLA6_THECL</name>
<gene>
    <name evidence="1" type="ORF">TCLT_LOCUS887</name>
</gene>
<accession>A0A0N5CLA6</accession>
<dbReference type="OrthoDB" id="5919772at2759"/>
<organism evidence="3">
    <name type="scientific">Thelazia callipaeda</name>
    <name type="common">Oriental eyeworm</name>
    <name type="synonym">Parasitic nematode</name>
    <dbReference type="NCBI Taxonomy" id="103827"/>
    <lineage>
        <taxon>Eukaryota</taxon>
        <taxon>Metazoa</taxon>
        <taxon>Ecdysozoa</taxon>
        <taxon>Nematoda</taxon>
        <taxon>Chromadorea</taxon>
        <taxon>Rhabditida</taxon>
        <taxon>Spirurina</taxon>
        <taxon>Spiruromorpha</taxon>
        <taxon>Thelazioidea</taxon>
        <taxon>Thelaziidae</taxon>
        <taxon>Thelazia</taxon>
    </lineage>
</organism>
<reference evidence="1 2" key="2">
    <citation type="submission" date="2018-11" db="EMBL/GenBank/DDBJ databases">
        <authorList>
            <consortium name="Pathogen Informatics"/>
        </authorList>
    </citation>
    <scope>NUCLEOTIDE SEQUENCE [LARGE SCALE GENOMIC DNA]</scope>
</reference>
<evidence type="ECO:0000313" key="3">
    <source>
        <dbReference type="WBParaSite" id="TCLT_0000088601-mRNA-1"/>
    </source>
</evidence>
<evidence type="ECO:0000313" key="2">
    <source>
        <dbReference type="Proteomes" id="UP000276776"/>
    </source>
</evidence>
<keyword evidence="2" id="KW-1185">Reference proteome</keyword>
<dbReference type="WBParaSite" id="TCLT_0000088601-mRNA-1">
    <property type="protein sequence ID" value="TCLT_0000088601-mRNA-1"/>
    <property type="gene ID" value="TCLT_0000088601"/>
</dbReference>
<proteinExistence type="predicted"/>
<dbReference type="AlphaFoldDB" id="A0A0N5CLA6"/>